<dbReference type="AlphaFoldDB" id="A0A484ZUW2"/>
<dbReference type="InterPro" id="IPR020825">
    <property type="entry name" value="Phe-tRNA_synthase-like_B3/B4"/>
</dbReference>
<dbReference type="InterPro" id="IPR005146">
    <property type="entry name" value="B3/B4_tRNA-bd"/>
</dbReference>
<dbReference type="GO" id="GO:0005524">
    <property type="term" value="F:ATP binding"/>
    <property type="evidence" value="ECO:0007669"/>
    <property type="project" value="InterPro"/>
</dbReference>
<name>A0A484ZUW2_9GAMM</name>
<dbReference type="InterPro" id="IPR005147">
    <property type="entry name" value="tRNA_synthase_B5-dom"/>
</dbReference>
<reference evidence="2 3" key="1">
    <citation type="submission" date="2019-03" db="EMBL/GenBank/DDBJ databases">
        <authorList>
            <consortium name="Pathogen Informatics"/>
        </authorList>
    </citation>
    <scope>NUCLEOTIDE SEQUENCE [LARGE SCALE GENOMIC DNA]</scope>
    <source>
        <strain evidence="2 3">NCTC12282</strain>
    </source>
</reference>
<dbReference type="Gene3D" id="3.30.56.10">
    <property type="match status" value="1"/>
</dbReference>
<dbReference type="SUPFAM" id="SSF56037">
    <property type="entry name" value="PheT/TilS domain"/>
    <property type="match status" value="1"/>
</dbReference>
<evidence type="ECO:0000313" key="2">
    <source>
        <dbReference type="EMBL" id="VFS51133.1"/>
    </source>
</evidence>
<dbReference type="SUPFAM" id="SSF46955">
    <property type="entry name" value="Putative DNA-binding domain"/>
    <property type="match status" value="1"/>
</dbReference>
<evidence type="ECO:0000259" key="1">
    <source>
        <dbReference type="PROSITE" id="PS51483"/>
    </source>
</evidence>
<dbReference type="SMART" id="SM00874">
    <property type="entry name" value="B5"/>
    <property type="match status" value="1"/>
</dbReference>
<dbReference type="GO" id="GO:0004826">
    <property type="term" value="F:phenylalanine-tRNA ligase activity"/>
    <property type="evidence" value="ECO:0007669"/>
    <property type="project" value="UniProtKB-EC"/>
</dbReference>
<feature type="domain" description="B5" evidence="1">
    <location>
        <begin position="83"/>
        <end position="164"/>
    </location>
</feature>
<dbReference type="EC" id="6.1.1.20" evidence="2"/>
<dbReference type="Pfam" id="PF03483">
    <property type="entry name" value="B3_4"/>
    <property type="match status" value="1"/>
</dbReference>
<dbReference type="Pfam" id="PF03484">
    <property type="entry name" value="B5"/>
    <property type="match status" value="1"/>
</dbReference>
<dbReference type="GO" id="GO:0006432">
    <property type="term" value="P:phenylalanyl-tRNA aminoacylation"/>
    <property type="evidence" value="ECO:0007669"/>
    <property type="project" value="InterPro"/>
</dbReference>
<dbReference type="GO" id="GO:0003723">
    <property type="term" value="F:RNA binding"/>
    <property type="evidence" value="ECO:0007669"/>
    <property type="project" value="InterPro"/>
</dbReference>
<keyword evidence="2" id="KW-0436">Ligase</keyword>
<dbReference type="Gene3D" id="3.50.40.10">
    <property type="entry name" value="Phenylalanyl-trna Synthetase, Chain B, domain 3"/>
    <property type="match status" value="1"/>
</dbReference>
<dbReference type="Proteomes" id="UP000373449">
    <property type="component" value="Unassembled WGS sequence"/>
</dbReference>
<gene>
    <name evidence="2" type="primary">pheT_2</name>
    <name evidence="2" type="ORF">NCTC12282_04862</name>
</gene>
<dbReference type="PROSITE" id="PS51483">
    <property type="entry name" value="B5"/>
    <property type="match status" value="1"/>
</dbReference>
<organism evidence="2 3">
    <name type="scientific">Budvicia aquatica</name>
    <dbReference type="NCBI Taxonomy" id="82979"/>
    <lineage>
        <taxon>Bacteria</taxon>
        <taxon>Pseudomonadati</taxon>
        <taxon>Pseudomonadota</taxon>
        <taxon>Gammaproteobacteria</taxon>
        <taxon>Enterobacterales</taxon>
        <taxon>Budviciaceae</taxon>
        <taxon>Budvicia</taxon>
    </lineage>
</organism>
<accession>A0A484ZUW2</accession>
<dbReference type="GO" id="GO:0005737">
    <property type="term" value="C:cytoplasm"/>
    <property type="evidence" value="ECO:0007669"/>
    <property type="project" value="UniProtKB-ARBA"/>
</dbReference>
<evidence type="ECO:0000313" key="3">
    <source>
        <dbReference type="Proteomes" id="UP000373449"/>
    </source>
</evidence>
<dbReference type="InterPro" id="IPR009061">
    <property type="entry name" value="DNA-bd_dom_put_sf"/>
</dbReference>
<protein>
    <submittedName>
        <fullName evidence="2">Phenylalanine--tRNA ligase beta subunit</fullName>
        <ecNumber evidence="2">6.1.1.20</ecNumber>
    </submittedName>
</protein>
<sequence length="164" mass="18547">MNIQVLIKKLKMSSLSAPTFNPLAIAGRARRFGLHTDASHRYERGVDPALQERAIERATRLLLDICGGQAGPVIDVTDKTQLPKQATITLRRQKLDKLIGYVISDEQVADILTRLGCKVTNNGDSWTAVAPTWRFDMQIEEIWLKKSPVYMAITAFRMYRYALI</sequence>
<dbReference type="GO" id="GO:0000287">
    <property type="term" value="F:magnesium ion binding"/>
    <property type="evidence" value="ECO:0007669"/>
    <property type="project" value="InterPro"/>
</dbReference>
<proteinExistence type="predicted"/>
<dbReference type="EMBL" id="CAADJA010000002">
    <property type="protein sequence ID" value="VFS51133.1"/>
    <property type="molecule type" value="Genomic_DNA"/>
</dbReference>